<evidence type="ECO:0000256" key="3">
    <source>
        <dbReference type="ARBA" id="ARBA00022840"/>
    </source>
</evidence>
<dbReference type="EMBL" id="JHQK01000003">
    <property type="protein sequence ID" value="KHN68064.1"/>
    <property type="molecule type" value="Genomic_DNA"/>
</dbReference>
<evidence type="ECO:0000256" key="1">
    <source>
        <dbReference type="ARBA" id="ARBA00022598"/>
    </source>
</evidence>
<keyword evidence="2 4" id="KW-0547">Nucleotide-binding</keyword>
<dbReference type="GO" id="GO:0016874">
    <property type="term" value="F:ligase activity"/>
    <property type="evidence" value="ECO:0007669"/>
    <property type="project" value="UniProtKB-KW"/>
</dbReference>
<dbReference type="Gene3D" id="3.30.470.20">
    <property type="entry name" value="ATP-grasp fold, B domain"/>
    <property type="match status" value="1"/>
</dbReference>
<dbReference type="GO" id="GO:0005524">
    <property type="term" value="F:ATP binding"/>
    <property type="evidence" value="ECO:0007669"/>
    <property type="project" value="UniProtKB-UniRule"/>
</dbReference>
<dbReference type="Proteomes" id="UP000031012">
    <property type="component" value="Unassembled WGS sequence"/>
</dbReference>
<evidence type="ECO:0000313" key="7">
    <source>
        <dbReference type="Proteomes" id="UP000031012"/>
    </source>
</evidence>
<feature type="domain" description="ATP-grasp" evidence="5">
    <location>
        <begin position="111"/>
        <end position="311"/>
    </location>
</feature>
<dbReference type="InterPro" id="IPR052032">
    <property type="entry name" value="ATP-dep_AA_Ligase"/>
</dbReference>
<evidence type="ECO:0000313" key="6">
    <source>
        <dbReference type="EMBL" id="KHN68064.1"/>
    </source>
</evidence>
<dbReference type="AlphaFoldDB" id="A0A0B2UFM0"/>
<gene>
    <name evidence="6" type="ORF">DH17_10175</name>
</gene>
<keyword evidence="3 4" id="KW-0067">ATP-binding</keyword>
<dbReference type="PROSITE" id="PS50975">
    <property type="entry name" value="ATP_GRASP"/>
    <property type="match status" value="1"/>
</dbReference>
<dbReference type="Gene3D" id="3.40.50.20">
    <property type="match status" value="1"/>
</dbReference>
<name>A0A0B2UFM0_9GAMM</name>
<sequence>MTVVVIEPISSGITYLNAAQELGIDLYVFSTDEGECSIDGAMRQKAKEIIKIDTSDFHSQLSKINELKTVRAILPGVEYAVPMAAQLGNSFAKNSLEYTTAQTVRNKFKFRDKLTKSGLSDIQYALISQGKEIRLPQGFKFPAVVKPVDMAGSMSVKKVSDLDELLRTVDVIWKSKPNDIGFYASGDLIVEEYIVGKEYSVEGIVHTDGKITFASLTEKLLGPEPYFVEIGHIVGNKYDGQFSEHVFDYAAKVIQTLELNIGPFHLELRVTPQGKAVAIELAARLPGDNIVELIKLATNFDLAQAVLSEYLDLPYSPSIEKNMVSAIAFIPQGNHRLFKGFSGLEQLLEAPECVHHHFYYEADDELACNHDWTSRLGYIILRSESEDKIRSLVKHIHEQVKVI</sequence>
<organism evidence="6 7">
    <name type="scientific">Acinetobacter oleivorans</name>
    <dbReference type="NCBI Taxonomy" id="1148157"/>
    <lineage>
        <taxon>Bacteria</taxon>
        <taxon>Pseudomonadati</taxon>
        <taxon>Pseudomonadota</taxon>
        <taxon>Gammaproteobacteria</taxon>
        <taxon>Moraxellales</taxon>
        <taxon>Moraxellaceae</taxon>
        <taxon>Acinetobacter</taxon>
    </lineage>
</organism>
<dbReference type="SUPFAM" id="SSF56059">
    <property type="entry name" value="Glutathione synthetase ATP-binding domain-like"/>
    <property type="match status" value="1"/>
</dbReference>
<dbReference type="PANTHER" id="PTHR43585:SF2">
    <property type="entry name" value="ATP-GRASP ENZYME FSQD"/>
    <property type="match status" value="1"/>
</dbReference>
<evidence type="ECO:0000256" key="2">
    <source>
        <dbReference type="ARBA" id="ARBA00022741"/>
    </source>
</evidence>
<evidence type="ECO:0000259" key="5">
    <source>
        <dbReference type="PROSITE" id="PS50975"/>
    </source>
</evidence>
<protein>
    <recommendedName>
        <fullName evidence="5">ATP-grasp domain-containing protein</fullName>
    </recommendedName>
</protein>
<dbReference type="GO" id="GO:0046872">
    <property type="term" value="F:metal ion binding"/>
    <property type="evidence" value="ECO:0007669"/>
    <property type="project" value="InterPro"/>
</dbReference>
<keyword evidence="1" id="KW-0436">Ligase</keyword>
<proteinExistence type="predicted"/>
<dbReference type="InterPro" id="IPR011761">
    <property type="entry name" value="ATP-grasp"/>
</dbReference>
<comment type="caution">
    <text evidence="6">The sequence shown here is derived from an EMBL/GenBank/DDBJ whole genome shotgun (WGS) entry which is preliminary data.</text>
</comment>
<dbReference type="PANTHER" id="PTHR43585">
    <property type="entry name" value="FUMIPYRROLE BIOSYNTHESIS PROTEIN C"/>
    <property type="match status" value="1"/>
</dbReference>
<accession>A0A0B2UFM0</accession>
<evidence type="ECO:0000256" key="4">
    <source>
        <dbReference type="PROSITE-ProRule" id="PRU00409"/>
    </source>
</evidence>
<reference evidence="6 7" key="1">
    <citation type="submission" date="2014-03" db="EMBL/GenBank/DDBJ databases">
        <title>Genome sequence of the diesel-degrader and plant-growth promoter Acinetobacter oleivorans PF-1 isolated from the roots of poplar tree.</title>
        <authorList>
            <person name="Gkorezis P."/>
            <person name="van Hamme J."/>
            <person name="Rineau F."/>
            <person name="Vangronsveld J."/>
            <person name="Francetti A."/>
        </authorList>
    </citation>
    <scope>NUCLEOTIDE SEQUENCE [LARGE SCALE GENOMIC DNA]</scope>
    <source>
        <strain evidence="6 7">PF1</strain>
    </source>
</reference>
<dbReference type="Pfam" id="PF13535">
    <property type="entry name" value="ATP-grasp_4"/>
    <property type="match status" value="1"/>
</dbReference>